<proteinExistence type="predicted"/>
<dbReference type="InterPro" id="IPR016181">
    <property type="entry name" value="Acyl_CoA_acyltransferase"/>
</dbReference>
<keyword evidence="3" id="KW-0012">Acyltransferase</keyword>
<dbReference type="InterPro" id="IPR000182">
    <property type="entry name" value="GNAT_dom"/>
</dbReference>
<sequence length="206" mass="22750">MFIRRAKADDADTLAKLIYDSAPQLLSAFFTLNSTFQVRNFLRTSLVCRDGQYGYHNHWVVEQNCQVVGCVSAWHCELSESFHRASLTSISQFYGLENALLVLQNNHVLQDCTSQPKVNEWCIGHLSVAPQNKRQGVASVLLEQMTCLALEKNKSVICLDVEASNIQAIAFYTALGFVIESETGVTLGMAKLGLGAHLHLSKAISS</sequence>
<keyword evidence="1 3" id="KW-0808">Transferase</keyword>
<dbReference type="EC" id="2.3.1.-" evidence="3"/>
<accession>A0ABU3STB5</accession>
<dbReference type="SUPFAM" id="SSF55729">
    <property type="entry name" value="Acyl-CoA N-acyltransferases (Nat)"/>
    <property type="match status" value="1"/>
</dbReference>
<dbReference type="Pfam" id="PF00583">
    <property type="entry name" value="Acetyltransf_1"/>
    <property type="match status" value="1"/>
</dbReference>
<gene>
    <name evidence="3" type="ORF">RS130_04295</name>
</gene>
<dbReference type="PROSITE" id="PS51186">
    <property type="entry name" value="GNAT"/>
    <property type="match status" value="1"/>
</dbReference>
<feature type="domain" description="N-acetyltransferase" evidence="2">
    <location>
        <begin position="1"/>
        <end position="205"/>
    </location>
</feature>
<evidence type="ECO:0000313" key="4">
    <source>
        <dbReference type="Proteomes" id="UP001247805"/>
    </source>
</evidence>
<evidence type="ECO:0000313" key="3">
    <source>
        <dbReference type="EMBL" id="MDU0353252.1"/>
    </source>
</evidence>
<name>A0ABU3STB5_9ALTE</name>
<dbReference type="EMBL" id="JAWDIO010000002">
    <property type="protein sequence ID" value="MDU0353252.1"/>
    <property type="molecule type" value="Genomic_DNA"/>
</dbReference>
<dbReference type="GO" id="GO:0016746">
    <property type="term" value="F:acyltransferase activity"/>
    <property type="evidence" value="ECO:0007669"/>
    <property type="project" value="UniProtKB-KW"/>
</dbReference>
<keyword evidence="4" id="KW-1185">Reference proteome</keyword>
<dbReference type="InterPro" id="IPR050769">
    <property type="entry name" value="NAT_camello-type"/>
</dbReference>
<dbReference type="PANTHER" id="PTHR13947:SF37">
    <property type="entry name" value="LD18367P"/>
    <property type="match status" value="1"/>
</dbReference>
<comment type="caution">
    <text evidence="3">The sequence shown here is derived from an EMBL/GenBank/DDBJ whole genome shotgun (WGS) entry which is preliminary data.</text>
</comment>
<evidence type="ECO:0000256" key="1">
    <source>
        <dbReference type="ARBA" id="ARBA00022679"/>
    </source>
</evidence>
<protein>
    <submittedName>
        <fullName evidence="3">GNAT family N-acetyltransferase</fullName>
        <ecNumber evidence="3">2.3.1.-</ecNumber>
    </submittedName>
</protein>
<reference evidence="3 4" key="1">
    <citation type="submission" date="2023-10" db="EMBL/GenBank/DDBJ databases">
        <title>Glaciecola aquimarina strain GGW-M5 nov., isolated from a coastal seawater.</title>
        <authorList>
            <person name="Bayburt H."/>
            <person name="Kim J.M."/>
            <person name="Choi B.J."/>
            <person name="Jeon C.O."/>
        </authorList>
    </citation>
    <scope>NUCLEOTIDE SEQUENCE [LARGE SCALE GENOMIC DNA]</scope>
    <source>
        <strain evidence="3 4">KCTC 32108</strain>
    </source>
</reference>
<dbReference type="Proteomes" id="UP001247805">
    <property type="component" value="Unassembled WGS sequence"/>
</dbReference>
<dbReference type="RefSeq" id="WP_316027967.1">
    <property type="nucleotide sequence ID" value="NZ_JAWDIO010000002.1"/>
</dbReference>
<dbReference type="Gene3D" id="3.40.630.30">
    <property type="match status" value="1"/>
</dbReference>
<organism evidence="3 4">
    <name type="scientific">Paraglaciecola aquimarina</name>
    <dbReference type="NCBI Taxonomy" id="1235557"/>
    <lineage>
        <taxon>Bacteria</taxon>
        <taxon>Pseudomonadati</taxon>
        <taxon>Pseudomonadota</taxon>
        <taxon>Gammaproteobacteria</taxon>
        <taxon>Alteromonadales</taxon>
        <taxon>Alteromonadaceae</taxon>
        <taxon>Paraglaciecola</taxon>
    </lineage>
</organism>
<dbReference type="PANTHER" id="PTHR13947">
    <property type="entry name" value="GNAT FAMILY N-ACETYLTRANSFERASE"/>
    <property type="match status" value="1"/>
</dbReference>
<evidence type="ECO:0000259" key="2">
    <source>
        <dbReference type="PROSITE" id="PS51186"/>
    </source>
</evidence>